<evidence type="ECO:0000313" key="1">
    <source>
        <dbReference type="EMBL" id="KAK8064299.1"/>
    </source>
</evidence>
<dbReference type="Proteomes" id="UP001446871">
    <property type="component" value="Unassembled WGS sequence"/>
</dbReference>
<keyword evidence="2" id="KW-1185">Reference proteome</keyword>
<comment type="caution">
    <text evidence="1">The sequence shown here is derived from an EMBL/GenBank/DDBJ whole genome shotgun (WGS) entry which is preliminary data.</text>
</comment>
<proteinExistence type="predicted"/>
<organism evidence="1 2">
    <name type="scientific">Apiospora saccharicola</name>
    <dbReference type="NCBI Taxonomy" id="335842"/>
    <lineage>
        <taxon>Eukaryota</taxon>
        <taxon>Fungi</taxon>
        <taxon>Dikarya</taxon>
        <taxon>Ascomycota</taxon>
        <taxon>Pezizomycotina</taxon>
        <taxon>Sordariomycetes</taxon>
        <taxon>Xylariomycetidae</taxon>
        <taxon>Amphisphaeriales</taxon>
        <taxon>Apiosporaceae</taxon>
        <taxon>Apiospora</taxon>
    </lineage>
</organism>
<dbReference type="EMBL" id="JAQQWM010000005">
    <property type="protein sequence ID" value="KAK8064299.1"/>
    <property type="molecule type" value="Genomic_DNA"/>
</dbReference>
<reference evidence="1 2" key="1">
    <citation type="submission" date="2023-01" db="EMBL/GenBank/DDBJ databases">
        <title>Analysis of 21 Apiospora genomes using comparative genomics revels a genus with tremendous synthesis potential of carbohydrate active enzymes and secondary metabolites.</title>
        <authorList>
            <person name="Sorensen T."/>
        </authorList>
    </citation>
    <scope>NUCLEOTIDE SEQUENCE [LARGE SCALE GENOMIC DNA]</scope>
    <source>
        <strain evidence="1 2">CBS 83171</strain>
    </source>
</reference>
<evidence type="ECO:0000313" key="2">
    <source>
        <dbReference type="Proteomes" id="UP001446871"/>
    </source>
</evidence>
<accession>A0ABR1UZD0</accession>
<name>A0ABR1UZD0_9PEZI</name>
<protein>
    <submittedName>
        <fullName evidence="1">Uncharacterized protein</fullName>
    </submittedName>
</protein>
<gene>
    <name evidence="1" type="ORF">PG996_008951</name>
</gene>
<sequence>MAATIRYLFPKNPSSFLWHRPGAFDRAYGKTWGSGIDLAHLPSDRAEISASMKYIVDHPEAEAAWADYCHDFLLDPKRPDNMAFPFPPFYLVEGFLHFLLDHEALVDFLHFGGKGKDRQDKEQWNQIAHVAAFILRMQRQRMVDEKLHRLEPWGTAHHWCAAHVLWELLHWKHTEWQRQYIAEHQGSPTLDQPTLAMHAAVAPGTGLQSYAPRSAWANLKAILFRTVQRDEKVKVKEETVDEAQKAVFDSLW</sequence>